<name>A0A8J5KB73_ZINOF</name>
<feature type="region of interest" description="Disordered" evidence="6">
    <location>
        <begin position="164"/>
        <end position="194"/>
    </location>
</feature>
<dbReference type="EMBL" id="JACMSC010000018">
    <property type="protein sequence ID" value="KAG6475786.1"/>
    <property type="molecule type" value="Genomic_DNA"/>
</dbReference>
<dbReference type="Proteomes" id="UP000734854">
    <property type="component" value="Unassembled WGS sequence"/>
</dbReference>
<keyword evidence="2" id="KW-0677">Repeat</keyword>
<dbReference type="AlphaFoldDB" id="A0A8J5KB73"/>
<dbReference type="PANTHER" id="PTHR11370:SF5">
    <property type="entry name" value="DNA REPAIR PROTEIN XRCC1"/>
    <property type="match status" value="1"/>
</dbReference>
<dbReference type="SUPFAM" id="SSF52113">
    <property type="entry name" value="BRCT domain"/>
    <property type="match status" value="1"/>
</dbReference>
<comment type="caution">
    <text evidence="8">The sequence shown here is derived from an EMBL/GenBank/DDBJ whole genome shotgun (WGS) entry which is preliminary data.</text>
</comment>
<dbReference type="InterPro" id="IPR036420">
    <property type="entry name" value="BRCT_dom_sf"/>
</dbReference>
<feature type="region of interest" description="Disordered" evidence="6">
    <location>
        <begin position="1"/>
        <end position="34"/>
    </location>
</feature>
<dbReference type="InterPro" id="IPR001357">
    <property type="entry name" value="BRCT_dom"/>
</dbReference>
<dbReference type="SMART" id="SM00292">
    <property type="entry name" value="BRCT"/>
    <property type="match status" value="1"/>
</dbReference>
<feature type="compositionally biased region" description="Basic and acidic residues" evidence="6">
    <location>
        <begin position="7"/>
        <end position="19"/>
    </location>
</feature>
<feature type="compositionally biased region" description="Basic and acidic residues" evidence="6">
    <location>
        <begin position="177"/>
        <end position="192"/>
    </location>
</feature>
<dbReference type="GO" id="GO:0006284">
    <property type="term" value="P:base-excision repair"/>
    <property type="evidence" value="ECO:0007669"/>
    <property type="project" value="InterPro"/>
</dbReference>
<evidence type="ECO:0000313" key="9">
    <source>
        <dbReference type="Proteomes" id="UP000734854"/>
    </source>
</evidence>
<keyword evidence="4" id="KW-0234">DNA repair</keyword>
<evidence type="ECO:0000256" key="1">
    <source>
        <dbReference type="ARBA" id="ARBA00004123"/>
    </source>
</evidence>
<protein>
    <recommendedName>
        <fullName evidence="7">BRCT domain-containing protein</fullName>
    </recommendedName>
</protein>
<keyword evidence="5" id="KW-0539">Nucleus</keyword>
<dbReference type="PROSITE" id="PS50172">
    <property type="entry name" value="BRCT"/>
    <property type="match status" value="1"/>
</dbReference>
<accession>A0A8J5KB73</accession>
<proteinExistence type="predicted"/>
<keyword evidence="9" id="KW-1185">Reference proteome</keyword>
<evidence type="ECO:0000256" key="2">
    <source>
        <dbReference type="ARBA" id="ARBA00022737"/>
    </source>
</evidence>
<dbReference type="Gene3D" id="3.40.50.10190">
    <property type="entry name" value="BRCT domain"/>
    <property type="match status" value="1"/>
</dbReference>
<dbReference type="GO" id="GO:0006303">
    <property type="term" value="P:double-strand break repair via nonhomologous end joining"/>
    <property type="evidence" value="ECO:0007669"/>
    <property type="project" value="InterPro"/>
</dbReference>
<dbReference type="PANTHER" id="PTHR11370">
    <property type="entry name" value="DNA-REPAIR PROTEIN XRCC1"/>
    <property type="match status" value="1"/>
</dbReference>
<organism evidence="8 9">
    <name type="scientific">Zingiber officinale</name>
    <name type="common">Ginger</name>
    <name type="synonym">Amomum zingiber</name>
    <dbReference type="NCBI Taxonomy" id="94328"/>
    <lineage>
        <taxon>Eukaryota</taxon>
        <taxon>Viridiplantae</taxon>
        <taxon>Streptophyta</taxon>
        <taxon>Embryophyta</taxon>
        <taxon>Tracheophyta</taxon>
        <taxon>Spermatophyta</taxon>
        <taxon>Magnoliopsida</taxon>
        <taxon>Liliopsida</taxon>
        <taxon>Zingiberales</taxon>
        <taxon>Zingiberaceae</taxon>
        <taxon>Zingiber</taxon>
    </lineage>
</organism>
<feature type="domain" description="BRCT" evidence="7">
    <location>
        <begin position="66"/>
        <end position="154"/>
    </location>
</feature>
<feature type="compositionally biased region" description="Polar residues" evidence="6">
    <location>
        <begin position="164"/>
        <end position="176"/>
    </location>
</feature>
<evidence type="ECO:0000259" key="7">
    <source>
        <dbReference type="PROSITE" id="PS50172"/>
    </source>
</evidence>
<evidence type="ECO:0000313" key="8">
    <source>
        <dbReference type="EMBL" id="KAG6475786.1"/>
    </source>
</evidence>
<dbReference type="GO" id="GO:0000012">
    <property type="term" value="P:single strand break repair"/>
    <property type="evidence" value="ECO:0007669"/>
    <property type="project" value="InterPro"/>
</dbReference>
<dbReference type="InterPro" id="IPR045080">
    <property type="entry name" value="BRCT_XRCC1_rpt1"/>
</dbReference>
<evidence type="ECO:0000256" key="3">
    <source>
        <dbReference type="ARBA" id="ARBA00022763"/>
    </source>
</evidence>
<gene>
    <name evidence="8" type="ORF">ZIOFF_065015</name>
</gene>
<evidence type="ECO:0000256" key="4">
    <source>
        <dbReference type="ARBA" id="ARBA00023204"/>
    </source>
</evidence>
<comment type="subcellular location">
    <subcellularLocation>
        <location evidence="1">Nucleus</location>
    </subcellularLocation>
</comment>
<dbReference type="GO" id="GO:0005634">
    <property type="term" value="C:nucleus"/>
    <property type="evidence" value="ECO:0007669"/>
    <property type="project" value="UniProtKB-SubCell"/>
</dbReference>
<keyword evidence="3" id="KW-0227">DNA damage</keyword>
<evidence type="ECO:0000256" key="5">
    <source>
        <dbReference type="ARBA" id="ARBA00023242"/>
    </source>
</evidence>
<evidence type="ECO:0000256" key="6">
    <source>
        <dbReference type="SAM" id="MobiDB-lite"/>
    </source>
</evidence>
<sequence length="385" mass="43641">MSNARSYGDDDHAVKEKRILPPGVSSRDAKDKSYGKALVDASIGELNNVKRSNNSDPPETSQNRKDFSNLLEGVVFALSGFVNPERAAIRSQALEMGAKYRPDWTSDCTILVCAFSNTPKFRQVKSDGATIVSKEWIFESYIQKRLVDIEPYLMHVGKPWRNNSKQFDTNQDQNVAQHEESLTQSRKSDMKFSRSKRHVDRKSTVVDCVILTAFCKETTDVDGQFSPSKIKKWAIDDLHKTMSWLESQDEKPDESEIKSIAAEGIITCLQDAIDSLSQGHDVRLASEQWKFVPRVVKELVELEEKSSKKPPTSKKVLHELALKCKEIYEGELLLVDNTKIKQQKIFHAVEGEPADDPGADSDDTIEMTEEEIELAYRQFSESCEW</sequence>
<dbReference type="CDD" id="cd17725">
    <property type="entry name" value="BRCT_XRCC1_rpt1"/>
    <property type="match status" value="1"/>
</dbReference>
<reference evidence="8 9" key="1">
    <citation type="submission" date="2020-08" db="EMBL/GenBank/DDBJ databases">
        <title>Plant Genome Project.</title>
        <authorList>
            <person name="Zhang R.-G."/>
        </authorList>
    </citation>
    <scope>NUCLEOTIDE SEQUENCE [LARGE SCALE GENOMIC DNA]</scope>
    <source>
        <tissue evidence="8">Rhizome</tissue>
    </source>
</reference>
<dbReference type="Pfam" id="PF00533">
    <property type="entry name" value="BRCT"/>
    <property type="match status" value="1"/>
</dbReference>
<dbReference type="GO" id="GO:0003684">
    <property type="term" value="F:damaged DNA binding"/>
    <property type="evidence" value="ECO:0007669"/>
    <property type="project" value="InterPro"/>
</dbReference>